<sequence length="247" mass="28003">MNGIKPHTHEERTAVIDKLIPVIKSQLGDNLLGLASGGSFARGEDIDYSDLELVAFIKQPLKSDWEIRKIVDGLYIVVVADTKEGYISKYLDITDIWYASGGDKLKPIINEELINELNAYKPTDIEQKCLAQIEKRWHLFQEITAKTLNTLKLKNQDGLPIILSQMVKELLVILSYLNQTPYITLGKYITQAKQFSVKPEGTNTLFDLFTSGKYQDLSSLDRVTKTIFSSLESDLEQKGLRLYTNEL</sequence>
<dbReference type="InterPro" id="IPR043519">
    <property type="entry name" value="NT_sf"/>
</dbReference>
<accession>A0A317JU23</accession>
<gene>
    <name evidence="1" type="ORF">C5B42_00685</name>
</gene>
<dbReference type="AlphaFoldDB" id="A0A317JU23"/>
<dbReference type="EMBL" id="PSRQ01000013">
    <property type="protein sequence ID" value="PWU24077.1"/>
    <property type="molecule type" value="Genomic_DNA"/>
</dbReference>
<evidence type="ECO:0000313" key="2">
    <source>
        <dbReference type="Proteomes" id="UP000246104"/>
    </source>
</evidence>
<proteinExistence type="predicted"/>
<dbReference type="SUPFAM" id="SSF81301">
    <property type="entry name" value="Nucleotidyltransferase"/>
    <property type="match status" value="1"/>
</dbReference>
<dbReference type="Gene3D" id="1.20.120.330">
    <property type="entry name" value="Nucleotidyltransferases domain 2"/>
    <property type="match status" value="1"/>
</dbReference>
<name>A0A317JU23_9BACT</name>
<dbReference type="Proteomes" id="UP000246104">
    <property type="component" value="Unassembled WGS sequence"/>
</dbReference>
<evidence type="ECO:0000313" key="1">
    <source>
        <dbReference type="EMBL" id="PWU24077.1"/>
    </source>
</evidence>
<evidence type="ECO:0008006" key="3">
    <source>
        <dbReference type="Google" id="ProtNLM"/>
    </source>
</evidence>
<comment type="caution">
    <text evidence="1">The sequence shown here is derived from an EMBL/GenBank/DDBJ whole genome shotgun (WGS) entry which is preliminary data.</text>
</comment>
<reference evidence="1 2" key="1">
    <citation type="submission" date="2018-02" db="EMBL/GenBank/DDBJ databases">
        <title>Genomic Reconstructions from Amazon Rainforest and Pasture Soil Reveal Novel Insights into the Physiology of Candidate Phyla in Tropical Sites.</title>
        <authorList>
            <person name="Kroeger M.E."/>
            <person name="Delmont T."/>
            <person name="Eren A.M."/>
            <person name="Guo J."/>
            <person name="Meyer K.M."/>
            <person name="Khan K."/>
            <person name="Rodrigues J.L.M."/>
            <person name="Bohannan B.J.M."/>
            <person name="Tringe S."/>
            <person name="Borges C.D."/>
            <person name="Tiedje J."/>
            <person name="Tsai S.M."/>
            <person name="Nusslein K."/>
        </authorList>
    </citation>
    <scope>NUCLEOTIDE SEQUENCE [LARGE SCALE GENOMIC DNA]</scope>
    <source>
        <strain evidence="1">Amazon FNV 2010 28 9</strain>
    </source>
</reference>
<dbReference type="Gene3D" id="3.30.460.10">
    <property type="entry name" value="Beta Polymerase, domain 2"/>
    <property type="match status" value="1"/>
</dbReference>
<protein>
    <recommendedName>
        <fullName evidence="3">Polymerase nucleotidyl transferase domain-containing protein</fullName>
    </recommendedName>
</protein>
<organism evidence="1 2">
    <name type="scientific">Candidatus Cerribacteria bacterium 'Amazon FNV 2010 28 9'</name>
    <dbReference type="NCBI Taxonomy" id="2081795"/>
    <lineage>
        <taxon>Bacteria</taxon>
        <taxon>Candidatus Cerribacteria</taxon>
    </lineage>
</organism>